<dbReference type="OrthoDB" id="439808at2759"/>
<evidence type="ECO:0000256" key="3">
    <source>
        <dbReference type="SAM" id="MobiDB-lite"/>
    </source>
</evidence>
<dbReference type="AlphaFoldDB" id="A0A2R5G560"/>
<organism evidence="5 6">
    <name type="scientific">Hondaea fermentalgiana</name>
    <dbReference type="NCBI Taxonomy" id="2315210"/>
    <lineage>
        <taxon>Eukaryota</taxon>
        <taxon>Sar</taxon>
        <taxon>Stramenopiles</taxon>
        <taxon>Bigyra</taxon>
        <taxon>Labyrinthulomycetes</taxon>
        <taxon>Thraustochytrida</taxon>
        <taxon>Thraustochytriidae</taxon>
        <taxon>Hondaea</taxon>
    </lineage>
</organism>
<dbReference type="InParanoid" id="A0A2R5G560"/>
<evidence type="ECO:0000256" key="2">
    <source>
        <dbReference type="PROSITE-ProRule" id="PRU00176"/>
    </source>
</evidence>
<gene>
    <name evidence="5" type="ORF">FCC1311_023862</name>
</gene>
<keyword evidence="1 2" id="KW-0694">RNA-binding</keyword>
<sequence length="486" mass="53318">MGGKKRTRDEPEVELAVKKDAKKAKKDAKKKKEKKEKKAKKEKKELKKKEEKRAEQQEDSDNSEDERPDADNAQDVKKIQSEERQLSKAAELIKLRMEKFEKKLAKNPHDMRIKNKLNALEEELEAEMAKPADAAEETEAESKADAESPSVAKKTPPPPPTEVSETVFVGGLPFNVDEETLLQVFHDCGEVQAVRFGHDSAGEFKRYAHVDFATIDDAKKALEKAGEKVLNRKIRIEPAARGAGGAAGTASGAAAAHDDSAAEGSAQGQGHGKSRSQNKDSATAKPFVAPEAPAPNPDNVNRCFVGNLPFGIDETTLNACFEEHEIQPSYVNWVTDRETGNFYGSSFIVFNTAEDAAWAVAYSNAGFCIQDRPIRIEYCPHRNKSKGGAGGASRPTRPPSTRPEGGTKAVFFGNLSFDLDPSGDQIHEFCKPFGPIKALRWIEDKETGAFKGAAFADFFTEDVVDQVVEKLNGKKLLGRPVRVDYA</sequence>
<feature type="compositionally biased region" description="Basic residues" evidence="3">
    <location>
        <begin position="20"/>
        <end position="41"/>
    </location>
</feature>
<feature type="domain" description="RRM" evidence="4">
    <location>
        <begin position="408"/>
        <end position="486"/>
    </location>
</feature>
<dbReference type="InterPro" id="IPR035979">
    <property type="entry name" value="RBD_domain_sf"/>
</dbReference>
<keyword evidence="6" id="KW-1185">Reference proteome</keyword>
<dbReference type="EMBL" id="BEYU01000019">
    <property type="protein sequence ID" value="GBG26166.1"/>
    <property type="molecule type" value="Genomic_DNA"/>
</dbReference>
<dbReference type="CDD" id="cd00590">
    <property type="entry name" value="RRM_SF"/>
    <property type="match status" value="1"/>
</dbReference>
<feature type="domain" description="RRM" evidence="4">
    <location>
        <begin position="165"/>
        <end position="241"/>
    </location>
</feature>
<dbReference type="SMART" id="SM00360">
    <property type="entry name" value="RRM"/>
    <property type="match status" value="3"/>
</dbReference>
<dbReference type="GO" id="GO:0003723">
    <property type="term" value="F:RNA binding"/>
    <property type="evidence" value="ECO:0007669"/>
    <property type="project" value="UniProtKB-UniRule"/>
</dbReference>
<feature type="compositionally biased region" description="Basic and acidic residues" evidence="3">
    <location>
        <begin position="74"/>
        <end position="85"/>
    </location>
</feature>
<dbReference type="PANTHER" id="PTHR23236">
    <property type="entry name" value="EUKARYOTIC TRANSLATION INITIATION FACTOR 4B/4H"/>
    <property type="match status" value="1"/>
</dbReference>
<dbReference type="Gene3D" id="3.30.70.330">
    <property type="match status" value="3"/>
</dbReference>
<feature type="region of interest" description="Disordered" evidence="3">
    <location>
        <begin position="1"/>
        <end position="85"/>
    </location>
</feature>
<feature type="region of interest" description="Disordered" evidence="3">
    <location>
        <begin position="124"/>
        <end position="164"/>
    </location>
</feature>
<evidence type="ECO:0000259" key="4">
    <source>
        <dbReference type="PROSITE" id="PS50102"/>
    </source>
</evidence>
<dbReference type="InterPro" id="IPR000504">
    <property type="entry name" value="RRM_dom"/>
</dbReference>
<dbReference type="PANTHER" id="PTHR23236:SF11">
    <property type="entry name" value="EUKARYOTIC TRANSLATION INITIATION FACTOR 4H"/>
    <property type="match status" value="1"/>
</dbReference>
<feature type="region of interest" description="Disordered" evidence="3">
    <location>
        <begin position="383"/>
        <end position="405"/>
    </location>
</feature>
<feature type="compositionally biased region" description="Basic and acidic residues" evidence="3">
    <location>
        <begin position="7"/>
        <end position="19"/>
    </location>
</feature>
<comment type="caution">
    <text evidence="5">The sequence shown here is derived from an EMBL/GenBank/DDBJ whole genome shotgun (WGS) entry which is preliminary data.</text>
</comment>
<reference evidence="5 6" key="1">
    <citation type="submission" date="2017-12" db="EMBL/GenBank/DDBJ databases">
        <title>Sequencing, de novo assembly and annotation of complete genome of a new Thraustochytrid species, strain FCC1311.</title>
        <authorList>
            <person name="Sedici K."/>
            <person name="Godart F."/>
            <person name="Aiese Cigliano R."/>
            <person name="Sanseverino W."/>
            <person name="Barakat M."/>
            <person name="Ortet P."/>
            <person name="Marechal E."/>
            <person name="Cagnac O."/>
            <person name="Amato A."/>
        </authorList>
    </citation>
    <scope>NUCLEOTIDE SEQUENCE [LARGE SCALE GENOMIC DNA]</scope>
</reference>
<evidence type="ECO:0000256" key="1">
    <source>
        <dbReference type="ARBA" id="ARBA00022884"/>
    </source>
</evidence>
<proteinExistence type="predicted"/>
<feature type="compositionally biased region" description="Acidic residues" evidence="3">
    <location>
        <begin position="57"/>
        <end position="68"/>
    </location>
</feature>
<dbReference type="Pfam" id="PF00076">
    <property type="entry name" value="RRM_1"/>
    <property type="match status" value="3"/>
</dbReference>
<protein>
    <submittedName>
        <fullName evidence="5">RNA-binding protein 34</fullName>
    </submittedName>
</protein>
<dbReference type="SUPFAM" id="SSF54928">
    <property type="entry name" value="RNA-binding domain, RBD"/>
    <property type="match status" value="2"/>
</dbReference>
<feature type="domain" description="RRM" evidence="4">
    <location>
        <begin position="301"/>
        <end position="381"/>
    </location>
</feature>
<dbReference type="Proteomes" id="UP000241890">
    <property type="component" value="Unassembled WGS sequence"/>
</dbReference>
<evidence type="ECO:0000313" key="5">
    <source>
        <dbReference type="EMBL" id="GBG26166.1"/>
    </source>
</evidence>
<dbReference type="PROSITE" id="PS50102">
    <property type="entry name" value="RRM"/>
    <property type="match status" value="3"/>
</dbReference>
<name>A0A2R5G560_9STRA</name>
<dbReference type="InterPro" id="IPR012677">
    <property type="entry name" value="Nucleotide-bd_a/b_plait_sf"/>
</dbReference>
<evidence type="ECO:0000313" key="6">
    <source>
        <dbReference type="Proteomes" id="UP000241890"/>
    </source>
</evidence>
<accession>A0A2R5G560</accession>
<feature type="region of interest" description="Disordered" evidence="3">
    <location>
        <begin position="241"/>
        <end position="295"/>
    </location>
</feature>
<feature type="compositionally biased region" description="Basic and acidic residues" evidence="3">
    <location>
        <begin position="42"/>
        <end position="56"/>
    </location>
</feature>